<dbReference type="OrthoDB" id="1416001at2"/>
<proteinExistence type="predicted"/>
<evidence type="ECO:0000313" key="1">
    <source>
        <dbReference type="EMBL" id="PWK19769.1"/>
    </source>
</evidence>
<accession>A0A316DRI1</accession>
<dbReference type="EMBL" id="QGGP01000002">
    <property type="protein sequence ID" value="PWK19769.1"/>
    <property type="molecule type" value="Genomic_DNA"/>
</dbReference>
<organism evidence="1 2">
    <name type="scientific">Xanthomarina spongicola</name>
    <dbReference type="NCBI Taxonomy" id="570520"/>
    <lineage>
        <taxon>Bacteria</taxon>
        <taxon>Pseudomonadati</taxon>
        <taxon>Bacteroidota</taxon>
        <taxon>Flavobacteriia</taxon>
        <taxon>Flavobacteriales</taxon>
        <taxon>Flavobacteriaceae</taxon>
        <taxon>Xanthomarina</taxon>
    </lineage>
</organism>
<keyword evidence="2" id="KW-1185">Reference proteome</keyword>
<dbReference type="AlphaFoldDB" id="A0A316DRI1"/>
<sequence length="312" mass="36557">MIRNSIICLIFLLFQNNVYQQDFLIYHQEFNKVEDLIVNENFPQAETLLNNLLTEYKPAFAKDYVIAAEISLINKNISKALYWILEAIKHGVIIECLKEIPIFNEEFNVSDWQKLDEQFNDLYFEYQSIISIGASKSFHRNYQKEQENKSNKNYKGIVYSNFNKIKEGLDKNEYPGENVIGIDNSYDASRISDCEFDNSKVTVTLLHYDYPISELTEEKLLAAIKSGAMHPREFAIIYTFEKNKVSILYRTSGKSRAKLTNYHFNFPFDKKSQDLTIVDADRAKFGICTYETDKKKPEIEDKYGIRLKFGYR</sequence>
<reference evidence="1 2" key="1">
    <citation type="submission" date="2018-05" db="EMBL/GenBank/DDBJ databases">
        <title>Genomic Encyclopedia of Archaeal and Bacterial Type Strains, Phase II (KMG-II): from individual species to whole genera.</title>
        <authorList>
            <person name="Goeker M."/>
        </authorList>
    </citation>
    <scope>NUCLEOTIDE SEQUENCE [LARGE SCALE GENOMIC DNA]</scope>
    <source>
        <strain evidence="1 2">DSM 22637</strain>
    </source>
</reference>
<name>A0A316DRI1_9FLAO</name>
<dbReference type="RefSeq" id="WP_146192544.1">
    <property type="nucleotide sequence ID" value="NZ_QGGP01000002.1"/>
</dbReference>
<evidence type="ECO:0000313" key="2">
    <source>
        <dbReference type="Proteomes" id="UP000245430"/>
    </source>
</evidence>
<dbReference type="Proteomes" id="UP000245430">
    <property type="component" value="Unassembled WGS sequence"/>
</dbReference>
<protein>
    <submittedName>
        <fullName evidence="1">Uncharacterized protein</fullName>
    </submittedName>
</protein>
<comment type="caution">
    <text evidence="1">The sequence shown here is derived from an EMBL/GenBank/DDBJ whole genome shotgun (WGS) entry which is preliminary data.</text>
</comment>
<gene>
    <name evidence="1" type="ORF">LX78_01119</name>
</gene>